<dbReference type="GO" id="GO:0004601">
    <property type="term" value="F:peroxidase activity"/>
    <property type="evidence" value="ECO:0007669"/>
    <property type="project" value="InterPro"/>
</dbReference>
<feature type="chain" id="PRO_5043606497" evidence="1">
    <location>
        <begin position="16"/>
        <end position="93"/>
    </location>
</feature>
<reference evidence="2 3" key="1">
    <citation type="submission" date="2023-11" db="EMBL/GenBank/DDBJ databases">
        <authorList>
            <person name="Hedman E."/>
            <person name="Englund M."/>
            <person name="Stromberg M."/>
            <person name="Nyberg Akerstrom W."/>
            <person name="Nylinder S."/>
            <person name="Jareborg N."/>
            <person name="Kallberg Y."/>
            <person name="Kronander E."/>
        </authorList>
    </citation>
    <scope>NUCLEOTIDE SEQUENCE [LARGE SCALE GENOMIC DNA]</scope>
</reference>
<evidence type="ECO:0000313" key="3">
    <source>
        <dbReference type="Proteomes" id="UP001314205"/>
    </source>
</evidence>
<dbReference type="AlphaFoldDB" id="A0AAV1MCU3"/>
<evidence type="ECO:0000256" key="1">
    <source>
        <dbReference type="SAM" id="SignalP"/>
    </source>
</evidence>
<dbReference type="Proteomes" id="UP001314205">
    <property type="component" value="Unassembled WGS sequence"/>
</dbReference>
<dbReference type="GO" id="GO:0020037">
    <property type="term" value="F:heme binding"/>
    <property type="evidence" value="ECO:0007669"/>
    <property type="project" value="InterPro"/>
</dbReference>
<feature type="signal peptide" evidence="1">
    <location>
        <begin position="1"/>
        <end position="15"/>
    </location>
</feature>
<evidence type="ECO:0000313" key="2">
    <source>
        <dbReference type="EMBL" id="CAK1604584.1"/>
    </source>
</evidence>
<proteinExistence type="predicted"/>
<accession>A0AAV1MCU3</accession>
<dbReference type="InterPro" id="IPR019791">
    <property type="entry name" value="Haem_peroxidase_animal"/>
</dbReference>
<dbReference type="PROSITE" id="PS50292">
    <property type="entry name" value="PEROXIDASE_3"/>
    <property type="match status" value="1"/>
</dbReference>
<keyword evidence="3" id="KW-1185">Reference proteome</keyword>
<dbReference type="InterPro" id="IPR037120">
    <property type="entry name" value="Haem_peroxidase_sf_animal"/>
</dbReference>
<comment type="caution">
    <text evidence="2">The sequence shown here is derived from an EMBL/GenBank/DDBJ whole genome shotgun (WGS) entry which is preliminary data.</text>
</comment>
<keyword evidence="1" id="KW-0732">Signal</keyword>
<dbReference type="SUPFAM" id="SSF48113">
    <property type="entry name" value="Heme-dependent peroxidases"/>
    <property type="match status" value="1"/>
</dbReference>
<gene>
    <name evidence="2" type="ORF">PARMNEM_LOCUS22783</name>
</gene>
<dbReference type="GO" id="GO:0006979">
    <property type="term" value="P:response to oxidative stress"/>
    <property type="evidence" value="ECO:0007669"/>
    <property type="project" value="InterPro"/>
</dbReference>
<dbReference type="InterPro" id="IPR010255">
    <property type="entry name" value="Haem_peroxidase_sf"/>
</dbReference>
<name>A0AAV1MCU3_9NEOP</name>
<organism evidence="2 3">
    <name type="scientific">Parnassius mnemosyne</name>
    <name type="common">clouded apollo</name>
    <dbReference type="NCBI Taxonomy" id="213953"/>
    <lineage>
        <taxon>Eukaryota</taxon>
        <taxon>Metazoa</taxon>
        <taxon>Ecdysozoa</taxon>
        <taxon>Arthropoda</taxon>
        <taxon>Hexapoda</taxon>
        <taxon>Insecta</taxon>
        <taxon>Pterygota</taxon>
        <taxon>Neoptera</taxon>
        <taxon>Endopterygota</taxon>
        <taxon>Lepidoptera</taxon>
        <taxon>Glossata</taxon>
        <taxon>Ditrysia</taxon>
        <taxon>Papilionoidea</taxon>
        <taxon>Papilionidae</taxon>
        <taxon>Parnassiinae</taxon>
        <taxon>Parnassini</taxon>
        <taxon>Parnassius</taxon>
        <taxon>Driopa</taxon>
    </lineage>
</organism>
<protein>
    <submittedName>
        <fullName evidence="2">Uncharacterized protein</fullName>
    </submittedName>
</protein>
<dbReference type="Gene3D" id="1.10.640.10">
    <property type="entry name" value="Haem peroxidase domain superfamily, animal type"/>
    <property type="match status" value="1"/>
</dbReference>
<dbReference type="EMBL" id="CAVLGL010000159">
    <property type="protein sequence ID" value="CAK1604584.1"/>
    <property type="molecule type" value="Genomic_DNA"/>
</dbReference>
<sequence length="93" mass="10674">MLLLLYFLLVTGAHAKLMINYDSFTGTPISLEEVKRRDERNITFWCTNQIEPCDPEEGKRVDGSCNNLRFPSRGAPHTPTYRLLPAVYDKSKL</sequence>